<reference evidence="1 2" key="1">
    <citation type="submission" date="2018-05" db="EMBL/GenBank/DDBJ databases">
        <title>Genomic Encyclopedia of Type Strains, Phase IV (KMG-IV): sequencing the most valuable type-strain genomes for metagenomic binning, comparative biology and taxonomic classification.</title>
        <authorList>
            <person name="Goeker M."/>
        </authorList>
    </citation>
    <scope>NUCLEOTIDE SEQUENCE [LARGE SCALE GENOMIC DNA]</scope>
    <source>
        <strain evidence="1 2">DSM 103371</strain>
    </source>
</reference>
<dbReference type="EMBL" id="QGGV01000012">
    <property type="protein sequence ID" value="PWK54136.1"/>
    <property type="molecule type" value="Genomic_DNA"/>
</dbReference>
<evidence type="ECO:0000313" key="2">
    <source>
        <dbReference type="Proteomes" id="UP000245390"/>
    </source>
</evidence>
<keyword evidence="2" id="KW-1185">Reference proteome</keyword>
<protein>
    <submittedName>
        <fullName evidence="1">Uncharacterized protein</fullName>
    </submittedName>
</protein>
<accession>A0A316G2K4</accession>
<name>A0A316G2K4_9RHOB</name>
<dbReference type="AlphaFoldDB" id="A0A316G2K4"/>
<comment type="caution">
    <text evidence="1">The sequence shown here is derived from an EMBL/GenBank/DDBJ whole genome shotgun (WGS) entry which is preliminary data.</text>
</comment>
<proteinExistence type="predicted"/>
<evidence type="ECO:0000313" key="1">
    <source>
        <dbReference type="EMBL" id="PWK54136.1"/>
    </source>
</evidence>
<sequence>MVETVWIENTLFERREDVEIWWPEDQCEITVSVFWNISDLEVYYTKGQEAVAVSVIEKQVQEAHENAEVSSFSRETISNYLQITLRENRGAFEEYGVNFLRSFASLEDCIQE</sequence>
<organism evidence="1 2">
    <name type="scientific">Silicimonas algicola</name>
    <dbReference type="NCBI Taxonomy" id="1826607"/>
    <lineage>
        <taxon>Bacteria</taxon>
        <taxon>Pseudomonadati</taxon>
        <taxon>Pseudomonadota</taxon>
        <taxon>Alphaproteobacteria</taxon>
        <taxon>Rhodobacterales</taxon>
        <taxon>Paracoccaceae</taxon>
    </lineage>
</organism>
<dbReference type="Proteomes" id="UP000245390">
    <property type="component" value="Unassembled WGS sequence"/>
</dbReference>
<gene>
    <name evidence="1" type="ORF">C8D95_112125</name>
</gene>